<proteinExistence type="predicted"/>
<name>A0AAJ1QBM4_9FLAO</name>
<dbReference type="RefSeq" id="WP_286491473.1">
    <property type="nucleotide sequence ID" value="NZ_JACAGJ010000001.1"/>
</dbReference>
<sequence length="452" mass="53390">MKIKSFSIIFIMILCPRIFSQNTISLQSSDFENLNLESYTIYKVDKKSIHFYPYIEGFVNTKSYESFLNQKEEAKAIYDADLLEKKKKADILDKKNLIISNIQTYKKTKDISLLEESSKLAVELNVLFFEVGNDILYLRQNGKYASRRMLDRYIEILELEKEGKPYNTNSGYYSVSVPAIDRSPNFRRKKGYLELVEEEKSFTDKEKYQTGLVPSKFLESRTVYIANKDSIIQALNGNFQELSSKVMIAYSDYQDKLLKNEVSEEVKKYSSYGNSNYSFVKNTDNDELYVFSAGLFRELSSNKIKTKLHDLLIKLNYRPYQYDGYDQWYVDTKYYKIEVYPFLYEKLNADSSYLRKLDEKYLKIQELRSKGFSYKKYLDNYIRIYRLKRNNMSMSDINAWTKITKEANLINKKIFELENSMEVSAIPLDEKYYSKYQEFLDYVTASSNVLGL</sequence>
<dbReference type="EMBL" id="JACAGJ010000001">
    <property type="protein sequence ID" value="MDM1071084.1"/>
    <property type="molecule type" value="Genomic_DNA"/>
</dbReference>
<reference evidence="1" key="2">
    <citation type="journal article" date="2022" name="Sci. Total Environ.">
        <title>Prevalence, transmission, and molecular epidemiology of tet(X)-positive bacteria among humans, animals, and environmental niches in China: An epidemiological, and genomic-based study.</title>
        <authorList>
            <person name="Dong N."/>
            <person name="Zeng Y."/>
            <person name="Cai C."/>
            <person name="Sun C."/>
            <person name="Lu J."/>
            <person name="Liu C."/>
            <person name="Zhou H."/>
            <person name="Sun Q."/>
            <person name="Shu L."/>
            <person name="Wang H."/>
            <person name="Wang Y."/>
            <person name="Wang S."/>
            <person name="Wu C."/>
            <person name="Chan E.W."/>
            <person name="Chen G."/>
            <person name="Shen Z."/>
            <person name="Chen S."/>
            <person name="Zhang R."/>
        </authorList>
    </citation>
    <scope>NUCLEOTIDE SEQUENCE</scope>
    <source>
        <strain evidence="1">R655-4</strain>
    </source>
</reference>
<protein>
    <submittedName>
        <fullName evidence="1">Uncharacterized protein</fullName>
    </submittedName>
</protein>
<dbReference type="AlphaFoldDB" id="A0AAJ1QBM4"/>
<organism evidence="1 2">
    <name type="scientific">Empedobacter brevis</name>
    <dbReference type="NCBI Taxonomy" id="247"/>
    <lineage>
        <taxon>Bacteria</taxon>
        <taxon>Pseudomonadati</taxon>
        <taxon>Bacteroidota</taxon>
        <taxon>Flavobacteriia</taxon>
        <taxon>Flavobacteriales</taxon>
        <taxon>Weeksellaceae</taxon>
        <taxon>Empedobacter</taxon>
    </lineage>
</organism>
<evidence type="ECO:0000313" key="1">
    <source>
        <dbReference type="EMBL" id="MDM1071084.1"/>
    </source>
</evidence>
<gene>
    <name evidence="1" type="ORF">HX001_01095</name>
</gene>
<evidence type="ECO:0000313" key="2">
    <source>
        <dbReference type="Proteomes" id="UP001170959"/>
    </source>
</evidence>
<dbReference type="Proteomes" id="UP001170959">
    <property type="component" value="Unassembled WGS sequence"/>
</dbReference>
<comment type="caution">
    <text evidence="1">The sequence shown here is derived from an EMBL/GenBank/DDBJ whole genome shotgun (WGS) entry which is preliminary data.</text>
</comment>
<accession>A0AAJ1QBM4</accession>
<reference evidence="1" key="1">
    <citation type="submission" date="2020-06" db="EMBL/GenBank/DDBJ databases">
        <authorList>
            <person name="Dong N."/>
        </authorList>
    </citation>
    <scope>NUCLEOTIDE SEQUENCE</scope>
    <source>
        <strain evidence="1">R655-4</strain>
    </source>
</reference>